<dbReference type="PANTHER" id="PTHR43072">
    <property type="entry name" value="N-ACETYLTRANSFERASE"/>
    <property type="match status" value="1"/>
</dbReference>
<sequence>MSQLDPSLWQSPTQTNISITPSTTQDLPSTYEIWSAALPNYPITQETLAILLPQGNGHHWIAKVKDQDGGEDKPVGFCLSYTAKHLDKKPADATKAYIAVLAVLPAYQARGIGTALLRAASTKMQAEPGRVEIGSSFPRFWPGVPVEGPSVASSSSAGDQSANGDGQKDRSHSALDFFANRGFRMSPDPPRSVDLYRNIRSFSLRGKGSDTDYAARAHEAGYTFSPLGPDGYEECLAGQRRSFADNPDWVDMYAQLDPSSHPSSIMTAFDPHGKQVGWTLMLGPSSTVLQSNWAMPSICGPNTGLIGCVGIDEEHRKSGVGIALVAHALNDMKDRGVEGVFVDWVALEGFYERVGFEVWARYRTGEILAPH</sequence>
<evidence type="ECO:0000256" key="1">
    <source>
        <dbReference type="ARBA" id="ARBA00022679"/>
    </source>
</evidence>
<evidence type="ECO:0000256" key="3">
    <source>
        <dbReference type="SAM" id="MobiDB-lite"/>
    </source>
</evidence>
<dbReference type="EMBL" id="PVWQ01000003">
    <property type="protein sequence ID" value="RDW86540.1"/>
    <property type="molecule type" value="Genomic_DNA"/>
</dbReference>
<dbReference type="OrthoDB" id="47059at2759"/>
<evidence type="ECO:0000259" key="4">
    <source>
        <dbReference type="PROSITE" id="PS51186"/>
    </source>
</evidence>
<feature type="compositionally biased region" description="Low complexity" evidence="3">
    <location>
        <begin position="148"/>
        <end position="162"/>
    </location>
</feature>
<feature type="domain" description="N-acetyltransferase" evidence="4">
    <location>
        <begin position="222"/>
        <end position="371"/>
    </location>
</feature>
<reference evidence="5 6" key="1">
    <citation type="journal article" date="2018" name="IMA Fungus">
        <title>IMA Genome-F 9: Draft genome sequence of Annulohypoxylon stygium, Aspergillus mulundensis, Berkeleyomyces basicola (syn. Thielaviopsis basicola), Ceratocystis smalleyi, two Cercospora beticola strains, Coleophoma cylindrospora, Fusarium fracticaudum, Phialophora cf. hyalina, and Morchella septimelata.</title>
        <authorList>
            <person name="Wingfield B.D."/>
            <person name="Bills G.F."/>
            <person name="Dong Y."/>
            <person name="Huang W."/>
            <person name="Nel W.J."/>
            <person name="Swalarsk-Parry B.S."/>
            <person name="Vaghefi N."/>
            <person name="Wilken P.M."/>
            <person name="An Z."/>
            <person name="de Beer Z.W."/>
            <person name="De Vos L."/>
            <person name="Chen L."/>
            <person name="Duong T.A."/>
            <person name="Gao Y."/>
            <person name="Hammerbacher A."/>
            <person name="Kikkert J.R."/>
            <person name="Li Y."/>
            <person name="Li H."/>
            <person name="Li K."/>
            <person name="Li Q."/>
            <person name="Liu X."/>
            <person name="Ma X."/>
            <person name="Naidoo K."/>
            <person name="Pethybridge S.J."/>
            <person name="Sun J."/>
            <person name="Steenkamp E.T."/>
            <person name="van der Nest M.A."/>
            <person name="van Wyk S."/>
            <person name="Wingfield M.J."/>
            <person name="Xiong C."/>
            <person name="Yue Q."/>
            <person name="Zhang X."/>
        </authorList>
    </citation>
    <scope>NUCLEOTIDE SEQUENCE [LARGE SCALE GENOMIC DNA]</scope>
    <source>
        <strain evidence="5 6">DSM 5745</strain>
    </source>
</reference>
<comment type="caution">
    <text evidence="5">The sequence shown here is derived from an EMBL/GenBank/DDBJ whole genome shotgun (WGS) entry which is preliminary data.</text>
</comment>
<evidence type="ECO:0000256" key="2">
    <source>
        <dbReference type="ARBA" id="ARBA00023315"/>
    </source>
</evidence>
<accession>A0A3D8SJP5</accession>
<dbReference type="Gene3D" id="3.40.630.30">
    <property type="match status" value="2"/>
</dbReference>
<dbReference type="STRING" id="1810919.A0A3D8SJP5"/>
<name>A0A3D8SJP5_9EURO</name>
<organism evidence="5 6">
    <name type="scientific">Aspergillus mulundensis</name>
    <dbReference type="NCBI Taxonomy" id="1810919"/>
    <lineage>
        <taxon>Eukaryota</taxon>
        <taxon>Fungi</taxon>
        <taxon>Dikarya</taxon>
        <taxon>Ascomycota</taxon>
        <taxon>Pezizomycotina</taxon>
        <taxon>Eurotiomycetes</taxon>
        <taxon>Eurotiomycetidae</taxon>
        <taxon>Eurotiales</taxon>
        <taxon>Aspergillaceae</taxon>
        <taxon>Aspergillus</taxon>
        <taxon>Aspergillus subgen. Nidulantes</taxon>
    </lineage>
</organism>
<dbReference type="PANTHER" id="PTHR43072:SF23">
    <property type="entry name" value="UPF0039 PROTEIN C11D3.02C"/>
    <property type="match status" value="1"/>
</dbReference>
<dbReference type="RefSeq" id="XP_026606064.1">
    <property type="nucleotide sequence ID" value="XM_026745198.1"/>
</dbReference>
<keyword evidence="1" id="KW-0808">Transferase</keyword>
<keyword evidence="2" id="KW-0012">Acyltransferase</keyword>
<dbReference type="SUPFAM" id="SSF55729">
    <property type="entry name" value="Acyl-CoA N-acyltransferases (Nat)"/>
    <property type="match status" value="2"/>
</dbReference>
<dbReference type="InterPro" id="IPR016181">
    <property type="entry name" value="Acyl_CoA_acyltransferase"/>
</dbReference>
<dbReference type="Pfam" id="PF00583">
    <property type="entry name" value="Acetyltransf_1"/>
    <property type="match status" value="2"/>
</dbReference>
<feature type="domain" description="N-acetyltransferase" evidence="4">
    <location>
        <begin position="17"/>
        <end position="200"/>
    </location>
</feature>
<dbReference type="GeneID" id="38113552"/>
<gene>
    <name evidence="5" type="ORF">DSM5745_03182</name>
</gene>
<dbReference type="GO" id="GO:0016747">
    <property type="term" value="F:acyltransferase activity, transferring groups other than amino-acyl groups"/>
    <property type="evidence" value="ECO:0007669"/>
    <property type="project" value="InterPro"/>
</dbReference>
<dbReference type="Proteomes" id="UP000256690">
    <property type="component" value="Unassembled WGS sequence"/>
</dbReference>
<dbReference type="PROSITE" id="PS51186">
    <property type="entry name" value="GNAT"/>
    <property type="match status" value="2"/>
</dbReference>
<protein>
    <recommendedName>
        <fullName evidence="4">N-acetyltransferase domain-containing protein</fullName>
    </recommendedName>
</protein>
<dbReference type="InterPro" id="IPR000182">
    <property type="entry name" value="GNAT_dom"/>
</dbReference>
<feature type="region of interest" description="Disordered" evidence="3">
    <location>
        <begin position="1"/>
        <end position="22"/>
    </location>
</feature>
<proteinExistence type="predicted"/>
<feature type="region of interest" description="Disordered" evidence="3">
    <location>
        <begin position="148"/>
        <end position="171"/>
    </location>
</feature>
<keyword evidence="6" id="KW-1185">Reference proteome</keyword>
<dbReference type="AlphaFoldDB" id="A0A3D8SJP5"/>
<evidence type="ECO:0000313" key="5">
    <source>
        <dbReference type="EMBL" id="RDW86540.1"/>
    </source>
</evidence>
<dbReference type="CDD" id="cd04301">
    <property type="entry name" value="NAT_SF"/>
    <property type="match status" value="2"/>
</dbReference>
<evidence type="ECO:0000313" key="6">
    <source>
        <dbReference type="Proteomes" id="UP000256690"/>
    </source>
</evidence>